<gene>
    <name evidence="1" type="ORF">S01H1_06659</name>
</gene>
<accession>X0U2W3</accession>
<proteinExistence type="predicted"/>
<dbReference type="AlphaFoldDB" id="X0U2W3"/>
<comment type="caution">
    <text evidence="1">The sequence shown here is derived from an EMBL/GenBank/DDBJ whole genome shotgun (WGS) entry which is preliminary data.</text>
</comment>
<organism evidence="1">
    <name type="scientific">marine sediment metagenome</name>
    <dbReference type="NCBI Taxonomy" id="412755"/>
    <lineage>
        <taxon>unclassified sequences</taxon>
        <taxon>metagenomes</taxon>
        <taxon>ecological metagenomes</taxon>
    </lineage>
</organism>
<name>X0U2W3_9ZZZZ</name>
<evidence type="ECO:0000313" key="1">
    <source>
        <dbReference type="EMBL" id="GAF82800.1"/>
    </source>
</evidence>
<reference evidence="1" key="1">
    <citation type="journal article" date="2014" name="Front. Microbiol.">
        <title>High frequency of phylogenetically diverse reductive dehalogenase-homologous genes in deep subseafloor sedimentary metagenomes.</title>
        <authorList>
            <person name="Kawai M."/>
            <person name="Futagami T."/>
            <person name="Toyoda A."/>
            <person name="Takaki Y."/>
            <person name="Nishi S."/>
            <person name="Hori S."/>
            <person name="Arai W."/>
            <person name="Tsubouchi T."/>
            <person name="Morono Y."/>
            <person name="Uchiyama I."/>
            <person name="Ito T."/>
            <person name="Fujiyama A."/>
            <person name="Inagaki F."/>
            <person name="Takami H."/>
        </authorList>
    </citation>
    <scope>NUCLEOTIDE SEQUENCE</scope>
    <source>
        <strain evidence="1">Expedition CK06-06</strain>
    </source>
</reference>
<protein>
    <submittedName>
        <fullName evidence="1">Uncharacterized protein</fullName>
    </submittedName>
</protein>
<sequence>MTIEEYEFSDDEVIAELNEDGCVWLCATAYSSLNKRDVIALAKHFKLTADDLG</sequence>
<dbReference type="EMBL" id="BARS01003438">
    <property type="protein sequence ID" value="GAF82800.1"/>
    <property type="molecule type" value="Genomic_DNA"/>
</dbReference>